<name>A0ABP3WLK1_9GAMM</name>
<evidence type="ECO:0000313" key="5">
    <source>
        <dbReference type="EMBL" id="GAA0822644.1"/>
    </source>
</evidence>
<dbReference type="InterPro" id="IPR012910">
    <property type="entry name" value="Plug_dom"/>
</dbReference>
<reference evidence="6" key="1">
    <citation type="journal article" date="2019" name="Int. J. Syst. Evol. Microbiol.">
        <title>The Global Catalogue of Microorganisms (GCM) 10K type strain sequencing project: providing services to taxonomists for standard genome sequencing and annotation.</title>
        <authorList>
            <consortium name="The Broad Institute Genomics Platform"/>
            <consortium name="The Broad Institute Genome Sequencing Center for Infectious Disease"/>
            <person name="Wu L."/>
            <person name="Ma J."/>
        </authorList>
    </citation>
    <scope>NUCLEOTIDE SEQUENCE [LARGE SCALE GENOMIC DNA]</scope>
    <source>
        <strain evidence="6">JCM 15608</strain>
    </source>
</reference>
<dbReference type="Pfam" id="PF00593">
    <property type="entry name" value="TonB_dep_Rec_b-barrel"/>
    <property type="match status" value="1"/>
</dbReference>
<dbReference type="NCBIfam" id="TIGR01782">
    <property type="entry name" value="TonB-Xanth-Caul"/>
    <property type="match status" value="1"/>
</dbReference>
<organism evidence="5 6">
    <name type="scientific">Colwellia asteriadis</name>
    <dbReference type="NCBI Taxonomy" id="517723"/>
    <lineage>
        <taxon>Bacteria</taxon>
        <taxon>Pseudomonadati</taxon>
        <taxon>Pseudomonadota</taxon>
        <taxon>Gammaproteobacteria</taxon>
        <taxon>Alteromonadales</taxon>
        <taxon>Colwelliaceae</taxon>
        <taxon>Colwellia</taxon>
    </lineage>
</organism>
<dbReference type="PANTHER" id="PTHR40980:SF3">
    <property type="entry name" value="TONB-DEPENDENT RECEPTOR-LIKE BETA-BARREL DOMAIN-CONTAINING PROTEIN"/>
    <property type="match status" value="1"/>
</dbReference>
<evidence type="ECO:0000256" key="2">
    <source>
        <dbReference type="SAM" id="SignalP"/>
    </source>
</evidence>
<evidence type="ECO:0000313" key="6">
    <source>
        <dbReference type="Proteomes" id="UP001500021"/>
    </source>
</evidence>
<evidence type="ECO:0000256" key="1">
    <source>
        <dbReference type="RuleBase" id="RU003357"/>
    </source>
</evidence>
<comment type="subcellular location">
    <subcellularLocation>
        <location evidence="1">Cell outer membrane</location>
    </subcellularLocation>
</comment>
<feature type="domain" description="TonB-dependent receptor plug" evidence="4">
    <location>
        <begin position="66"/>
        <end position="172"/>
    </location>
</feature>
<feature type="chain" id="PRO_5045085374" evidence="2">
    <location>
        <begin position="29"/>
        <end position="1091"/>
    </location>
</feature>
<sequence>MSSKFERKRLAIAISAAVAYSVSTAAFAADDVNKKEVKDEDLEVIQVVGMRNSINSAQNLKRHADTVKDVITAADIGALPDVSVTEALQRLPGVTIERFASSSDPKHFADEGTGVLIRGLDRVRSEVNGRDSFSANPHGGLSYEDFPAELLGAVEVVKNQTADLISGGIAGTVNLVTRKAFDSEEPVFAFTAKANYGDYREEVTPSFSALFSDSWDTDAGKFGVLVAGSYSEHKSRGDGFGLGNFHSRGPADTFSYDEWGTPSPGVIAGQYSNPCIPGASDWRACGADLGDTVQYSEQDAANYTAPFEAQELEGQPEGSTWYAPASYTMTSAENDRKRQGLTASLQWQSNDERITATLEHISSEASLEWREHVIASGDRGFLSYAPNGIQWFDGYEGNNQDYPLTVDSNGYVTSGVGRGTSPDLPLQFRSRYNYNESTVDDTSLNVVFKATDRLTVAFDYQHIDSEQIVHNNSLTSRINGNQTSEHAPFFLDLRGDTPTLEYLNSNTSMPPDVDADTNPILRLASGMQQEEHNEASSDAIKLDFEYALDGAFTAIKAGVYYSEKELTVRDTDYEGWQALGTPWNAQASYNASPQVEPGLFDRISFADHYKGDSLVGANNSFLFPRMDLAQNYAQTLRDGCGTWSANGNAMDGSGGCALAYADVGDRVFSHFAPRHISSSETQRTEFYVRGDFDFDISDIIIKGNVGLRYVDYQLQSTGGINTPATARRGTSESDSLYQVMLNDYPSIFALASGESFASTVDGTDYTTILPSLNLSFGLTDELIVRFGASKGLYYPSLVDSANKMNISLDYQEVLLDPSQGKDEATNPTVDLRNIEISANARNAFLEPEESINLDLTTEWYFADAGSVTVGLFHKKLSNIIRNKQFSTEVEVDGTTYPVSAYGPDNTGSGTIRGVELAYSQFYDMLPGVFSGLGMQFNYTYIDQNGLEDPNTSPAEQLQYNGAGVPVTDNRNSFRQFTNLPLQGYSDQNFNIVGMYEKYDFSLRLAYTWRSEYLLTLRESEEFVPAYSEAQGMMDASLFYNITDNVKIGLTVNNVLDSDTKTKYQQNQEGTLTDAFTFTTDRRYSLSLSAVF</sequence>
<dbReference type="RefSeq" id="WP_215979913.1">
    <property type="nucleotide sequence ID" value="NZ_BAAAFA010000012.1"/>
</dbReference>
<feature type="signal peptide" evidence="2">
    <location>
        <begin position="1"/>
        <end position="28"/>
    </location>
</feature>
<evidence type="ECO:0000259" key="4">
    <source>
        <dbReference type="Pfam" id="PF07715"/>
    </source>
</evidence>
<dbReference type="Proteomes" id="UP001500021">
    <property type="component" value="Unassembled WGS sequence"/>
</dbReference>
<keyword evidence="1" id="KW-0798">TonB box</keyword>
<dbReference type="Pfam" id="PF07715">
    <property type="entry name" value="Plug"/>
    <property type="match status" value="1"/>
</dbReference>
<comment type="caution">
    <text evidence="5">The sequence shown here is derived from an EMBL/GenBank/DDBJ whole genome shotgun (WGS) entry which is preliminary data.</text>
</comment>
<evidence type="ECO:0000259" key="3">
    <source>
        <dbReference type="Pfam" id="PF00593"/>
    </source>
</evidence>
<proteinExistence type="inferred from homology"/>
<keyword evidence="2" id="KW-0732">Signal</keyword>
<keyword evidence="5" id="KW-0675">Receptor</keyword>
<accession>A0ABP3WLK1</accession>
<dbReference type="EMBL" id="BAAAFA010000012">
    <property type="protein sequence ID" value="GAA0822644.1"/>
    <property type="molecule type" value="Genomic_DNA"/>
</dbReference>
<feature type="domain" description="TonB-dependent receptor-like beta-barrel" evidence="3">
    <location>
        <begin position="497"/>
        <end position="1054"/>
    </location>
</feature>
<comment type="similarity">
    <text evidence="1">Belongs to the TonB-dependent receptor family.</text>
</comment>
<gene>
    <name evidence="5" type="ORF">GCM10009111_31240</name>
</gene>
<dbReference type="InterPro" id="IPR010104">
    <property type="entry name" value="TonB_rcpt_bac"/>
</dbReference>
<keyword evidence="6" id="KW-1185">Reference proteome</keyword>
<keyword evidence="1" id="KW-0472">Membrane</keyword>
<dbReference type="InterPro" id="IPR000531">
    <property type="entry name" value="Beta-barrel_TonB"/>
</dbReference>
<dbReference type="PANTHER" id="PTHR40980">
    <property type="entry name" value="PLUG DOMAIN-CONTAINING PROTEIN"/>
    <property type="match status" value="1"/>
</dbReference>
<protein>
    <submittedName>
        <fullName evidence="5">TonB-dependent receptor</fullName>
    </submittedName>
</protein>